<gene>
    <name evidence="3" type="ORF">P8C59_007518</name>
</gene>
<dbReference type="SUPFAM" id="SSF52833">
    <property type="entry name" value="Thioredoxin-like"/>
    <property type="match status" value="1"/>
</dbReference>
<dbReference type="Pfam" id="PF14555">
    <property type="entry name" value="UBA_4"/>
    <property type="match status" value="1"/>
</dbReference>
<dbReference type="Pfam" id="PF00789">
    <property type="entry name" value="UBX"/>
    <property type="match status" value="1"/>
</dbReference>
<dbReference type="GO" id="GO:0043130">
    <property type="term" value="F:ubiquitin binding"/>
    <property type="evidence" value="ECO:0007669"/>
    <property type="project" value="TreeGrafter"/>
</dbReference>
<feature type="compositionally biased region" description="Low complexity" evidence="1">
    <location>
        <begin position="64"/>
        <end position="76"/>
    </location>
</feature>
<dbReference type="SMART" id="SM00166">
    <property type="entry name" value="UBX"/>
    <property type="match status" value="1"/>
</dbReference>
<protein>
    <recommendedName>
        <fullName evidence="2">UBX domain-containing protein</fullName>
    </recommendedName>
</protein>
<sequence>MDEQVAIANFIAVTGANGAAAQRVLEMCDGNVEHAVTLWFSEPELQGNVLNAAAPAAASASASASAHAGSRSRAARPTTGREDAQGVIHLDDSDNDPISEDGGSLSDVEDGAAAQAATVARTAQELEDAEMAQRLQDEINQRAAADVDADGVRAPMERRTEVLVNGGGFDEDDDFQGYMEHLHRRNQARARAGNPFSQSVWDSPLPAQPGGSGPGGPPNSRANHLADLFRPPYNLIERVTWDEARDLGKDEKRWLLVNLQNPADFHSQALNRDIWKDAAVVALVREHFVFLQYEKGHPAADQYVSFYFPDQAHERAETYPHVSIVDPRTGEQVKTWSGAPFPSAVDFHAQLVEFLDRYSLEANSKNPVVRAKRPEAPRKNIERMTEEEMFEMALQNSLHPNGGGGGGGGVGGASASFDPDALTKSPAESQTRAAEAQGDNDGDEETATAESAAFARIASNRPHVEPTADPATTTRIQVRHPEGRLIRRFALDERVARIYEWLKAAPLAGQEGVAFELKVVPQGHDLLADLERPIAEVDGLRNGTVAMEFV</sequence>
<feature type="region of interest" description="Disordered" evidence="1">
    <location>
        <begin position="186"/>
        <end position="222"/>
    </location>
</feature>
<dbReference type="SUPFAM" id="SSF54236">
    <property type="entry name" value="Ubiquitin-like"/>
    <property type="match status" value="1"/>
</dbReference>
<dbReference type="InterPro" id="IPR050730">
    <property type="entry name" value="UBX_domain-protein"/>
</dbReference>
<feature type="region of interest" description="Disordered" evidence="1">
    <location>
        <begin position="64"/>
        <end position="110"/>
    </location>
</feature>
<dbReference type="InterPro" id="IPR001012">
    <property type="entry name" value="UBX_dom"/>
</dbReference>
<evidence type="ECO:0000256" key="1">
    <source>
        <dbReference type="SAM" id="MobiDB-lite"/>
    </source>
</evidence>
<dbReference type="Proteomes" id="UP001217918">
    <property type="component" value="Unassembled WGS sequence"/>
</dbReference>
<dbReference type="PANTHER" id="PTHR23322">
    <property type="entry name" value="FAS-ASSOCIATED PROTEIN"/>
    <property type="match status" value="1"/>
</dbReference>
<comment type="caution">
    <text evidence="3">The sequence shown here is derived from an EMBL/GenBank/DDBJ whole genome shotgun (WGS) entry which is preliminary data.</text>
</comment>
<dbReference type="InterPro" id="IPR029071">
    <property type="entry name" value="Ubiquitin-like_domsf"/>
</dbReference>
<name>A0AAD9I8Q2_9PEZI</name>
<dbReference type="InterPro" id="IPR036249">
    <property type="entry name" value="Thioredoxin-like_sf"/>
</dbReference>
<dbReference type="Gene3D" id="3.10.20.90">
    <property type="entry name" value="Phosphatidylinositol 3-kinase Catalytic Subunit, Chain A, domain 1"/>
    <property type="match status" value="1"/>
</dbReference>
<dbReference type="SUPFAM" id="SSF46934">
    <property type="entry name" value="UBA-like"/>
    <property type="match status" value="1"/>
</dbReference>
<evidence type="ECO:0000259" key="2">
    <source>
        <dbReference type="PROSITE" id="PS50033"/>
    </source>
</evidence>
<feature type="compositionally biased region" description="Acidic residues" evidence="1">
    <location>
        <begin position="438"/>
        <end position="447"/>
    </location>
</feature>
<dbReference type="EMBL" id="JAQQPM010000006">
    <property type="protein sequence ID" value="KAK2073223.1"/>
    <property type="molecule type" value="Genomic_DNA"/>
</dbReference>
<dbReference type="GO" id="GO:0005634">
    <property type="term" value="C:nucleus"/>
    <property type="evidence" value="ECO:0007669"/>
    <property type="project" value="TreeGrafter"/>
</dbReference>
<dbReference type="CDD" id="cd02958">
    <property type="entry name" value="UAS"/>
    <property type="match status" value="1"/>
</dbReference>
<feature type="region of interest" description="Disordered" evidence="1">
    <location>
        <begin position="396"/>
        <end position="475"/>
    </location>
</feature>
<dbReference type="AlphaFoldDB" id="A0AAD9I8Q2"/>
<accession>A0AAD9I8Q2</accession>
<feature type="compositionally biased region" description="Gly residues" evidence="1">
    <location>
        <begin position="401"/>
        <end position="412"/>
    </location>
</feature>
<proteinExistence type="predicted"/>
<dbReference type="Gene3D" id="1.10.8.10">
    <property type="entry name" value="DNA helicase RuvA subunit, C-terminal domain"/>
    <property type="match status" value="1"/>
</dbReference>
<feature type="compositionally biased region" description="Low complexity" evidence="1">
    <location>
        <begin position="448"/>
        <end position="459"/>
    </location>
</feature>
<evidence type="ECO:0000313" key="4">
    <source>
        <dbReference type="Proteomes" id="UP001217918"/>
    </source>
</evidence>
<dbReference type="PROSITE" id="PS50033">
    <property type="entry name" value="UBX"/>
    <property type="match status" value="1"/>
</dbReference>
<keyword evidence="4" id="KW-1185">Reference proteome</keyword>
<dbReference type="PANTHER" id="PTHR23322:SF6">
    <property type="entry name" value="UBX DOMAIN-CONTAINING PROTEIN 7"/>
    <property type="match status" value="1"/>
</dbReference>
<dbReference type="GO" id="GO:0043161">
    <property type="term" value="P:proteasome-mediated ubiquitin-dependent protein catabolic process"/>
    <property type="evidence" value="ECO:0007669"/>
    <property type="project" value="TreeGrafter"/>
</dbReference>
<feature type="compositionally biased region" description="Basic and acidic residues" evidence="1">
    <location>
        <begin position="79"/>
        <end position="92"/>
    </location>
</feature>
<reference evidence="3" key="1">
    <citation type="journal article" date="2023" name="Mol. Plant Microbe Interact.">
        <title>Elucidating the Obligate Nature and Biological Capacity of an Invasive Fungal Corn Pathogen.</title>
        <authorList>
            <person name="MacCready J.S."/>
            <person name="Roggenkamp E.M."/>
            <person name="Gdanetz K."/>
            <person name="Chilvers M.I."/>
        </authorList>
    </citation>
    <scope>NUCLEOTIDE SEQUENCE</scope>
    <source>
        <strain evidence="3">PM02</strain>
    </source>
</reference>
<evidence type="ECO:0000313" key="3">
    <source>
        <dbReference type="EMBL" id="KAK2073223.1"/>
    </source>
</evidence>
<dbReference type="Pfam" id="PF13899">
    <property type="entry name" value="Thioredoxin_7"/>
    <property type="match status" value="1"/>
</dbReference>
<feature type="domain" description="UBX" evidence="2">
    <location>
        <begin position="469"/>
        <end position="517"/>
    </location>
</feature>
<dbReference type="SMART" id="SM00594">
    <property type="entry name" value="UAS"/>
    <property type="match status" value="1"/>
</dbReference>
<dbReference type="InterPro" id="IPR009060">
    <property type="entry name" value="UBA-like_sf"/>
</dbReference>
<dbReference type="Gene3D" id="3.40.30.10">
    <property type="entry name" value="Glutaredoxin"/>
    <property type="match status" value="1"/>
</dbReference>
<dbReference type="InterPro" id="IPR006577">
    <property type="entry name" value="UAS"/>
</dbReference>
<organism evidence="3 4">
    <name type="scientific">Phyllachora maydis</name>
    <dbReference type="NCBI Taxonomy" id="1825666"/>
    <lineage>
        <taxon>Eukaryota</taxon>
        <taxon>Fungi</taxon>
        <taxon>Dikarya</taxon>
        <taxon>Ascomycota</taxon>
        <taxon>Pezizomycotina</taxon>
        <taxon>Sordariomycetes</taxon>
        <taxon>Sordariomycetidae</taxon>
        <taxon>Phyllachorales</taxon>
        <taxon>Phyllachoraceae</taxon>
        <taxon>Phyllachora</taxon>
    </lineage>
</organism>